<keyword evidence="3" id="KW-0560">Oxidoreductase</keyword>
<dbReference type="InterPro" id="IPR008972">
    <property type="entry name" value="Cupredoxin"/>
</dbReference>
<evidence type="ECO:0000256" key="1">
    <source>
        <dbReference type="ARBA" id="ARBA00010609"/>
    </source>
</evidence>
<feature type="non-terminal residue" evidence="7">
    <location>
        <position position="1"/>
    </location>
</feature>
<dbReference type="OrthoDB" id="2121828at2759"/>
<comment type="similarity">
    <text evidence="1">Belongs to the multicopper oxidase family.</text>
</comment>
<accession>A0A6A4GC55</accession>
<keyword evidence="8" id="KW-1185">Reference proteome</keyword>
<reference evidence="7" key="1">
    <citation type="journal article" date="2019" name="Environ. Microbiol.">
        <title>Fungal ecological strategies reflected in gene transcription - a case study of two litter decomposers.</title>
        <authorList>
            <person name="Barbi F."/>
            <person name="Kohler A."/>
            <person name="Barry K."/>
            <person name="Baskaran P."/>
            <person name="Daum C."/>
            <person name="Fauchery L."/>
            <person name="Ihrmark K."/>
            <person name="Kuo A."/>
            <person name="LaButti K."/>
            <person name="Lipzen A."/>
            <person name="Morin E."/>
            <person name="Grigoriev I.V."/>
            <person name="Henrissat B."/>
            <person name="Lindahl B."/>
            <person name="Martin F."/>
        </authorList>
    </citation>
    <scope>NUCLEOTIDE SEQUENCE</scope>
    <source>
        <strain evidence="7">JB14</strain>
    </source>
</reference>
<evidence type="ECO:0000313" key="7">
    <source>
        <dbReference type="EMBL" id="KAE9383096.1"/>
    </source>
</evidence>
<dbReference type="GO" id="GO:0005507">
    <property type="term" value="F:copper ion binding"/>
    <property type="evidence" value="ECO:0007669"/>
    <property type="project" value="InterPro"/>
</dbReference>
<dbReference type="Proteomes" id="UP000799118">
    <property type="component" value="Unassembled WGS sequence"/>
</dbReference>
<evidence type="ECO:0000256" key="2">
    <source>
        <dbReference type="ARBA" id="ARBA00022723"/>
    </source>
</evidence>
<evidence type="ECO:0000256" key="5">
    <source>
        <dbReference type="ARBA" id="ARBA00023180"/>
    </source>
</evidence>
<dbReference type="Pfam" id="PF07732">
    <property type="entry name" value="Cu-oxidase_3"/>
    <property type="match status" value="1"/>
</dbReference>
<dbReference type="AlphaFoldDB" id="A0A6A4GC55"/>
<name>A0A6A4GC55_9AGAR</name>
<dbReference type="EMBL" id="ML770713">
    <property type="protein sequence ID" value="KAE9383096.1"/>
    <property type="molecule type" value="Genomic_DNA"/>
</dbReference>
<dbReference type="Gene3D" id="2.60.40.420">
    <property type="entry name" value="Cupredoxins - blue copper proteins"/>
    <property type="match status" value="1"/>
</dbReference>
<organism evidence="7 8">
    <name type="scientific">Gymnopus androsaceus JB14</name>
    <dbReference type="NCBI Taxonomy" id="1447944"/>
    <lineage>
        <taxon>Eukaryota</taxon>
        <taxon>Fungi</taxon>
        <taxon>Dikarya</taxon>
        <taxon>Basidiomycota</taxon>
        <taxon>Agaricomycotina</taxon>
        <taxon>Agaricomycetes</taxon>
        <taxon>Agaricomycetidae</taxon>
        <taxon>Agaricales</taxon>
        <taxon>Marasmiineae</taxon>
        <taxon>Omphalotaceae</taxon>
        <taxon>Gymnopus</taxon>
    </lineage>
</organism>
<evidence type="ECO:0000256" key="4">
    <source>
        <dbReference type="ARBA" id="ARBA00023008"/>
    </source>
</evidence>
<dbReference type="GO" id="GO:0016491">
    <property type="term" value="F:oxidoreductase activity"/>
    <property type="evidence" value="ECO:0007669"/>
    <property type="project" value="UniProtKB-KW"/>
</dbReference>
<dbReference type="PANTHER" id="PTHR11709">
    <property type="entry name" value="MULTI-COPPER OXIDASE"/>
    <property type="match status" value="1"/>
</dbReference>
<evidence type="ECO:0000256" key="3">
    <source>
        <dbReference type="ARBA" id="ARBA00023002"/>
    </source>
</evidence>
<feature type="domain" description="Plastocyanin-like" evidence="6">
    <location>
        <begin position="3"/>
        <end position="50"/>
    </location>
</feature>
<gene>
    <name evidence="7" type="ORF">BT96DRAFT_844561</name>
</gene>
<evidence type="ECO:0000259" key="6">
    <source>
        <dbReference type="Pfam" id="PF07732"/>
    </source>
</evidence>
<proteinExistence type="inferred from homology"/>
<keyword evidence="5" id="KW-0325">Glycoprotein</keyword>
<sequence length="73" mass="8489">ALVSQCPIAPNHSFLYDFGVRDQAGTFWYHSHLSVQYGDGLRRPLVIYDNDDPHRNRYDVDDESSVITLADWY</sequence>
<dbReference type="PANTHER" id="PTHR11709:SF511">
    <property type="entry name" value="LACCASE"/>
    <property type="match status" value="1"/>
</dbReference>
<dbReference type="PROSITE" id="PS00079">
    <property type="entry name" value="MULTICOPPER_OXIDASE1"/>
    <property type="match status" value="1"/>
</dbReference>
<keyword evidence="2" id="KW-0479">Metal-binding</keyword>
<dbReference type="InterPro" id="IPR045087">
    <property type="entry name" value="Cu-oxidase_fam"/>
</dbReference>
<dbReference type="SUPFAM" id="SSF49503">
    <property type="entry name" value="Cupredoxins"/>
    <property type="match status" value="1"/>
</dbReference>
<dbReference type="InterPro" id="IPR011707">
    <property type="entry name" value="Cu-oxidase-like_N"/>
</dbReference>
<dbReference type="InterPro" id="IPR033138">
    <property type="entry name" value="Cu_oxidase_CS"/>
</dbReference>
<keyword evidence="4" id="KW-0186">Copper</keyword>
<protein>
    <recommendedName>
        <fullName evidence="6">Plastocyanin-like domain-containing protein</fullName>
    </recommendedName>
</protein>
<evidence type="ECO:0000313" key="8">
    <source>
        <dbReference type="Proteomes" id="UP000799118"/>
    </source>
</evidence>